<dbReference type="Gene3D" id="3.80.10.10">
    <property type="entry name" value="Ribonuclease Inhibitor"/>
    <property type="match status" value="2"/>
</dbReference>
<dbReference type="Proteomes" id="UP001178507">
    <property type="component" value="Unassembled WGS sequence"/>
</dbReference>
<dbReference type="SUPFAM" id="SSF52047">
    <property type="entry name" value="RNI-like"/>
    <property type="match status" value="1"/>
</dbReference>
<dbReference type="PANTHER" id="PTHR24113">
    <property type="entry name" value="RAN GTPASE-ACTIVATING PROTEIN 1"/>
    <property type="match status" value="1"/>
</dbReference>
<evidence type="ECO:0000256" key="4">
    <source>
        <dbReference type="SAM" id="MobiDB-lite"/>
    </source>
</evidence>
<dbReference type="GO" id="GO:0005634">
    <property type="term" value="C:nucleus"/>
    <property type="evidence" value="ECO:0007669"/>
    <property type="project" value="TreeGrafter"/>
</dbReference>
<protein>
    <recommendedName>
        <fullName evidence="5">CS domain-containing protein</fullName>
    </recommendedName>
</protein>
<dbReference type="InterPro" id="IPR032675">
    <property type="entry name" value="LRR_dom_sf"/>
</dbReference>
<keyword evidence="3" id="KW-0677">Repeat</keyword>
<evidence type="ECO:0000313" key="7">
    <source>
        <dbReference type="Proteomes" id="UP001178507"/>
    </source>
</evidence>
<dbReference type="GO" id="GO:0005096">
    <property type="term" value="F:GTPase activator activity"/>
    <property type="evidence" value="ECO:0007669"/>
    <property type="project" value="UniProtKB-KW"/>
</dbReference>
<name>A0AA36I1D6_9DINO</name>
<dbReference type="InterPro" id="IPR008978">
    <property type="entry name" value="HSP20-like_chaperone"/>
</dbReference>
<feature type="compositionally biased region" description="Basic and acidic residues" evidence="4">
    <location>
        <begin position="191"/>
        <end position="203"/>
    </location>
</feature>
<dbReference type="Pfam" id="PF13516">
    <property type="entry name" value="LRR_6"/>
    <property type="match status" value="3"/>
</dbReference>
<dbReference type="PROSITE" id="PS51450">
    <property type="entry name" value="LRR"/>
    <property type="match status" value="1"/>
</dbReference>
<feature type="region of interest" description="Disordered" evidence="4">
    <location>
        <begin position="106"/>
        <end position="249"/>
    </location>
</feature>
<dbReference type="GO" id="GO:0005829">
    <property type="term" value="C:cytosol"/>
    <property type="evidence" value="ECO:0007669"/>
    <property type="project" value="TreeGrafter"/>
</dbReference>
<dbReference type="GO" id="GO:0048471">
    <property type="term" value="C:perinuclear region of cytoplasm"/>
    <property type="evidence" value="ECO:0007669"/>
    <property type="project" value="TreeGrafter"/>
</dbReference>
<feature type="domain" description="CS" evidence="5">
    <location>
        <begin position="522"/>
        <end position="610"/>
    </location>
</feature>
<feature type="compositionally biased region" description="Polar residues" evidence="4">
    <location>
        <begin position="106"/>
        <end position="121"/>
    </location>
</feature>
<dbReference type="EMBL" id="CAUJNA010000608">
    <property type="protein sequence ID" value="CAJ1379226.1"/>
    <property type="molecule type" value="Genomic_DNA"/>
</dbReference>
<sequence>MARGSGAPPRGWRPTVKGKTASPDVFATAATGSIVVPDGAAPVAGSRFRPPPGTSVLPGLAGERPKEDAAPMPYPKTTLQTLLGDGLGLASADYGQNRSLHTGVQAGTNETEPATCPQKQQASERPEWESLFDDLQEDGQVRKAPHEQEEWRPGSAVGPDWDQLYKRLPTADPKNGASANARSDGDLDYETLFRGDPDDHDLPDLVPLPSKEGGQGAQNAPTPSNPGVPRQQEAQREDREEEPTGPQRRLVFDLDSSLVDLACHWQKYGILGHFNLSGHADEGVEAWGEKLLPKGVLSLADFRNHGVELDLSDTHVIASGFQELEEFSGAIKRDGTVTTLRLVRAKIGNSGASWIAGALMRNQTLTELVLSSNSITDEGIDPIAAVLDTNKALTKIDLSDNRVGSRGAQQLASATLRNRSLTELDLSRNNIGDQGAEEFLGALDVAVRPRPAALRVLDLSGNTITRRTEEKLMSAFHRNITVLTTLRLSESDPAQEEPGGKPPRFTVVCTQQGIEVRAGRPGPRAQVSWEQDQGDVEVVLKRPELRRSDAALVDVGFGFRRLKVTVRGELVMDIELFARIRPDDCAWTVGDGFLQVVLAKAEVGRWQSLTG</sequence>
<dbReference type="InterPro" id="IPR001611">
    <property type="entry name" value="Leu-rich_rpt"/>
</dbReference>
<keyword evidence="2" id="KW-0433">Leucine-rich repeat</keyword>
<dbReference type="SMART" id="SM00368">
    <property type="entry name" value="LRR_RI"/>
    <property type="match status" value="4"/>
</dbReference>
<evidence type="ECO:0000313" key="6">
    <source>
        <dbReference type="EMBL" id="CAJ1379226.1"/>
    </source>
</evidence>
<dbReference type="InterPro" id="IPR027038">
    <property type="entry name" value="RanGap"/>
</dbReference>
<gene>
    <name evidence="6" type="ORF">EVOR1521_LOCUS7533</name>
</gene>
<organism evidence="6 7">
    <name type="scientific">Effrenium voratum</name>
    <dbReference type="NCBI Taxonomy" id="2562239"/>
    <lineage>
        <taxon>Eukaryota</taxon>
        <taxon>Sar</taxon>
        <taxon>Alveolata</taxon>
        <taxon>Dinophyceae</taxon>
        <taxon>Suessiales</taxon>
        <taxon>Symbiodiniaceae</taxon>
        <taxon>Effrenium</taxon>
    </lineage>
</organism>
<feature type="compositionally biased region" description="Basic and acidic residues" evidence="4">
    <location>
        <begin position="139"/>
        <end position="152"/>
    </location>
</feature>
<dbReference type="AlphaFoldDB" id="A0AA36I1D6"/>
<keyword evidence="1" id="KW-0343">GTPase activation</keyword>
<evidence type="ECO:0000259" key="5">
    <source>
        <dbReference type="PROSITE" id="PS51203"/>
    </source>
</evidence>
<evidence type="ECO:0000256" key="1">
    <source>
        <dbReference type="ARBA" id="ARBA00022468"/>
    </source>
</evidence>
<feature type="region of interest" description="Disordered" evidence="4">
    <location>
        <begin position="42"/>
        <end position="75"/>
    </location>
</feature>
<evidence type="ECO:0000256" key="2">
    <source>
        <dbReference type="ARBA" id="ARBA00022614"/>
    </source>
</evidence>
<keyword evidence="7" id="KW-1185">Reference proteome</keyword>
<dbReference type="GO" id="GO:0006913">
    <property type="term" value="P:nucleocytoplasmic transport"/>
    <property type="evidence" value="ECO:0007669"/>
    <property type="project" value="TreeGrafter"/>
</dbReference>
<dbReference type="PANTHER" id="PTHR24113:SF12">
    <property type="entry name" value="RAN GTPASE-ACTIVATING PROTEIN 1"/>
    <property type="match status" value="1"/>
</dbReference>
<proteinExistence type="predicted"/>
<feature type="region of interest" description="Disordered" evidence="4">
    <location>
        <begin position="1"/>
        <end position="20"/>
    </location>
</feature>
<dbReference type="Pfam" id="PF04969">
    <property type="entry name" value="CS"/>
    <property type="match status" value="1"/>
</dbReference>
<evidence type="ECO:0000256" key="3">
    <source>
        <dbReference type="ARBA" id="ARBA00022737"/>
    </source>
</evidence>
<dbReference type="CDD" id="cd06463">
    <property type="entry name" value="p23_like"/>
    <property type="match status" value="1"/>
</dbReference>
<dbReference type="SUPFAM" id="SSF49764">
    <property type="entry name" value="HSP20-like chaperones"/>
    <property type="match status" value="1"/>
</dbReference>
<dbReference type="GO" id="GO:0031267">
    <property type="term" value="F:small GTPase binding"/>
    <property type="evidence" value="ECO:0007669"/>
    <property type="project" value="TreeGrafter"/>
</dbReference>
<accession>A0AA36I1D6</accession>
<reference evidence="6" key="1">
    <citation type="submission" date="2023-08" db="EMBL/GenBank/DDBJ databases">
        <authorList>
            <person name="Chen Y."/>
            <person name="Shah S."/>
            <person name="Dougan E. K."/>
            <person name="Thang M."/>
            <person name="Chan C."/>
        </authorList>
    </citation>
    <scope>NUCLEOTIDE SEQUENCE</scope>
</reference>
<dbReference type="PROSITE" id="PS51203">
    <property type="entry name" value="CS"/>
    <property type="match status" value="1"/>
</dbReference>
<dbReference type="Gene3D" id="2.60.40.790">
    <property type="match status" value="1"/>
</dbReference>
<comment type="caution">
    <text evidence="6">The sequence shown here is derived from an EMBL/GenBank/DDBJ whole genome shotgun (WGS) entry which is preliminary data.</text>
</comment>
<dbReference type="InterPro" id="IPR007052">
    <property type="entry name" value="CS_dom"/>
</dbReference>